<organism evidence="6 7">
    <name type="scientific">Desulfamplus magnetovallimortis</name>
    <dbReference type="NCBI Taxonomy" id="1246637"/>
    <lineage>
        <taxon>Bacteria</taxon>
        <taxon>Pseudomonadati</taxon>
        <taxon>Thermodesulfobacteriota</taxon>
        <taxon>Desulfobacteria</taxon>
        <taxon>Desulfobacterales</taxon>
        <taxon>Desulfobacteraceae</taxon>
        <taxon>Desulfamplus</taxon>
    </lineage>
</organism>
<protein>
    <recommendedName>
        <fullName evidence="5">Flagellar P-ring protein</fullName>
    </recommendedName>
    <alternativeName>
        <fullName evidence="5">Basal body P-ring protein</fullName>
    </alternativeName>
</protein>
<evidence type="ECO:0000313" key="6">
    <source>
        <dbReference type="EMBL" id="SLM29227.1"/>
    </source>
</evidence>
<evidence type="ECO:0000256" key="1">
    <source>
        <dbReference type="ARBA" id="ARBA00002591"/>
    </source>
</evidence>
<evidence type="ECO:0000256" key="2">
    <source>
        <dbReference type="ARBA" id="ARBA00004117"/>
    </source>
</evidence>
<comment type="similarity">
    <text evidence="5">Belongs to the FlgI family.</text>
</comment>
<keyword evidence="6" id="KW-0282">Flagellum</keyword>
<dbReference type="Proteomes" id="UP000191931">
    <property type="component" value="Unassembled WGS sequence"/>
</dbReference>
<accession>A0A1W1H9Q8</accession>
<dbReference type="GO" id="GO:0030288">
    <property type="term" value="C:outer membrane-bounded periplasmic space"/>
    <property type="evidence" value="ECO:0007669"/>
    <property type="project" value="InterPro"/>
</dbReference>
<evidence type="ECO:0000256" key="3">
    <source>
        <dbReference type="ARBA" id="ARBA00022729"/>
    </source>
</evidence>
<dbReference type="GO" id="GO:0071973">
    <property type="term" value="P:bacterial-type flagellum-dependent cell motility"/>
    <property type="evidence" value="ECO:0007669"/>
    <property type="project" value="InterPro"/>
</dbReference>
<keyword evidence="7" id="KW-1185">Reference proteome</keyword>
<reference evidence="6 7" key="1">
    <citation type="submission" date="2017-03" db="EMBL/GenBank/DDBJ databases">
        <authorList>
            <person name="Afonso C.L."/>
            <person name="Miller P.J."/>
            <person name="Scott M.A."/>
            <person name="Spackman E."/>
            <person name="Goraichik I."/>
            <person name="Dimitrov K.M."/>
            <person name="Suarez D.L."/>
            <person name="Swayne D.E."/>
        </authorList>
    </citation>
    <scope>NUCLEOTIDE SEQUENCE [LARGE SCALE GENOMIC DNA]</scope>
    <source>
        <strain evidence="6">PRJEB14757</strain>
    </source>
</reference>
<keyword evidence="4 5" id="KW-0975">Bacterial flagellum</keyword>
<dbReference type="PANTHER" id="PTHR30381:SF0">
    <property type="entry name" value="FLAGELLAR P-RING PROTEIN"/>
    <property type="match status" value="1"/>
</dbReference>
<dbReference type="OrthoDB" id="9786431at2"/>
<evidence type="ECO:0000313" key="7">
    <source>
        <dbReference type="Proteomes" id="UP000191931"/>
    </source>
</evidence>
<evidence type="ECO:0000256" key="4">
    <source>
        <dbReference type="ARBA" id="ARBA00023143"/>
    </source>
</evidence>
<dbReference type="InterPro" id="IPR001782">
    <property type="entry name" value="Flag_FlgI"/>
</dbReference>
<dbReference type="PRINTS" id="PR01010">
    <property type="entry name" value="FLGPRINGFLGI"/>
</dbReference>
<sequence>MCPKMTFRFYRFFALCFLTLAILCIVAGNVNGARIKDIAAIKGIRVNQLTGYGLIVGLNGTGDKSGSDFTTQALANMMERMGINVDKNALNVKNIAAVMVTANIPPFARIGNKLDVIASSIGDAKSLVGGTLLLTPLKGVDGKVYAIAQGPVALGGVGAGDAGGGTWKNHLQVARIVSGATVEREIPVKLDGKKTLTLSLYNPDFTTAKRVADTINSSMGDGIAETLDSSALQLNVPEDMQESRVAEFIADLESLVVIPDSKAKVVVNEKTGTVVIGDNVTISTVAVAHGNLTVTIKKDQEVSQPLPLAPDGTTVATPQTEVQVEEEKVNVMTMEGSSTIGELVRGLNSIGVSPRDLITILQSIKAAGALQAEIEII</sequence>
<dbReference type="Pfam" id="PF02119">
    <property type="entry name" value="FlgI"/>
    <property type="match status" value="1"/>
</dbReference>
<keyword evidence="3" id="KW-0732">Signal</keyword>
<dbReference type="PANTHER" id="PTHR30381">
    <property type="entry name" value="FLAGELLAR P-RING PERIPLASMIC PROTEIN FLGI"/>
    <property type="match status" value="1"/>
</dbReference>
<name>A0A1W1H9Q8_9BACT</name>
<dbReference type="NCBIfam" id="NF003676">
    <property type="entry name" value="PRK05303.1"/>
    <property type="match status" value="1"/>
</dbReference>
<dbReference type="RefSeq" id="WP_087881803.1">
    <property type="nucleotide sequence ID" value="NZ_LT828552.1"/>
</dbReference>
<keyword evidence="6" id="KW-0966">Cell projection</keyword>
<evidence type="ECO:0000256" key="5">
    <source>
        <dbReference type="HAMAP-Rule" id="MF_00416"/>
    </source>
</evidence>
<dbReference type="AlphaFoldDB" id="A0A1W1H9Q8"/>
<comment type="subunit">
    <text evidence="5">The basal body constitutes a major portion of the flagellar organelle and consists of four rings (L,P,S, and M) mounted on a central rod.</text>
</comment>
<dbReference type="STRING" id="1246637.MTBBW1_1730025"/>
<comment type="function">
    <text evidence="1 5">Assembles around the rod to form the L-ring and probably protects the motor/basal body from shearing forces during rotation.</text>
</comment>
<dbReference type="HAMAP" id="MF_00416">
    <property type="entry name" value="FlgI"/>
    <property type="match status" value="1"/>
</dbReference>
<proteinExistence type="inferred from homology"/>
<gene>
    <name evidence="5 6" type="primary">flgI</name>
    <name evidence="6" type="ORF">MTBBW1_1730025</name>
</gene>
<keyword evidence="6" id="KW-0969">Cilium</keyword>
<dbReference type="GO" id="GO:0005198">
    <property type="term" value="F:structural molecule activity"/>
    <property type="evidence" value="ECO:0007669"/>
    <property type="project" value="InterPro"/>
</dbReference>
<comment type="subcellular location">
    <subcellularLocation>
        <location evidence="2 5">Bacterial flagellum basal body</location>
    </subcellularLocation>
</comment>
<dbReference type="GO" id="GO:0009428">
    <property type="term" value="C:bacterial-type flagellum basal body, distal rod, P ring"/>
    <property type="evidence" value="ECO:0007669"/>
    <property type="project" value="InterPro"/>
</dbReference>
<dbReference type="EMBL" id="FWEV01000083">
    <property type="protein sequence ID" value="SLM29227.1"/>
    <property type="molecule type" value="Genomic_DNA"/>
</dbReference>